<proteinExistence type="predicted"/>
<dbReference type="EMBL" id="LVCJ01000053">
    <property type="protein sequence ID" value="OAL33187.1"/>
    <property type="molecule type" value="Genomic_DNA"/>
</dbReference>
<reference evidence="2 3" key="1">
    <citation type="submission" date="2016-03" db="EMBL/GenBank/DDBJ databases">
        <title>The draft genome sequence of Fonsecaea nubica causative agent of cutaneous subcutaneous infection in human host.</title>
        <authorList>
            <person name="Costa F."/>
            <person name="Sybren D.H."/>
            <person name="Raittz R.T."/>
            <person name="Weiss V.A."/>
            <person name="Leao A.C."/>
            <person name="Gomes R."/>
            <person name="De Souza E.M."/>
            <person name="Pedrosa F.O."/>
            <person name="Steffens M.B."/>
            <person name="Bombassaro A."/>
            <person name="Tadra-Sfeir M.Z."/>
            <person name="Moreno L.F."/>
            <person name="Najafzadeh M.J."/>
            <person name="Felipe M.S."/>
            <person name="Teixeira M."/>
            <person name="Sun J."/>
            <person name="Xi L."/>
            <person name="Castro M.A."/>
            <person name="Vicente V.A."/>
        </authorList>
    </citation>
    <scope>NUCLEOTIDE SEQUENCE [LARGE SCALE GENOMIC DNA]</scope>
    <source>
        <strain evidence="2 3">CBS 269.64</strain>
    </source>
</reference>
<organism evidence="2 3">
    <name type="scientific">Fonsecaea nubica</name>
    <dbReference type="NCBI Taxonomy" id="856822"/>
    <lineage>
        <taxon>Eukaryota</taxon>
        <taxon>Fungi</taxon>
        <taxon>Dikarya</taxon>
        <taxon>Ascomycota</taxon>
        <taxon>Pezizomycotina</taxon>
        <taxon>Eurotiomycetes</taxon>
        <taxon>Chaetothyriomycetidae</taxon>
        <taxon>Chaetothyriales</taxon>
        <taxon>Herpotrichiellaceae</taxon>
        <taxon>Fonsecaea</taxon>
    </lineage>
</organism>
<evidence type="ECO:0000313" key="3">
    <source>
        <dbReference type="Proteomes" id="UP000185904"/>
    </source>
</evidence>
<dbReference type="RefSeq" id="XP_022498199.1">
    <property type="nucleotide sequence ID" value="XM_022645789.1"/>
</dbReference>
<feature type="compositionally biased region" description="Low complexity" evidence="1">
    <location>
        <begin position="30"/>
        <end position="49"/>
    </location>
</feature>
<protein>
    <submittedName>
        <fullName evidence="2">Uncharacterized protein</fullName>
    </submittedName>
</protein>
<feature type="region of interest" description="Disordered" evidence="1">
    <location>
        <begin position="86"/>
        <end position="135"/>
    </location>
</feature>
<evidence type="ECO:0000313" key="2">
    <source>
        <dbReference type="EMBL" id="OAL33187.1"/>
    </source>
</evidence>
<dbReference type="OrthoDB" id="4160626at2759"/>
<keyword evidence="3" id="KW-1185">Reference proteome</keyword>
<feature type="compositionally biased region" description="Low complexity" evidence="1">
    <location>
        <begin position="88"/>
        <end position="104"/>
    </location>
</feature>
<comment type="caution">
    <text evidence="2">The sequence shown here is derived from an EMBL/GenBank/DDBJ whole genome shotgun (WGS) entry which is preliminary data.</text>
</comment>
<feature type="region of interest" description="Disordered" evidence="1">
    <location>
        <begin position="1"/>
        <end position="52"/>
    </location>
</feature>
<accession>A0A178CUP6</accession>
<dbReference type="Proteomes" id="UP000185904">
    <property type="component" value="Unassembled WGS sequence"/>
</dbReference>
<gene>
    <name evidence="2" type="ORF">AYO20_07504</name>
</gene>
<sequence>MTDQKDPTAISAKDSNNPAMTDTITASGQADPKASAVSSPASSDVPGGVATPRRFIRSLTSRKSFNVASDPSLVPAPLTIRKQARNVSAPASLPSSDSATADAAHQAERHGHDPTKPEPGSSSSSNPGSICHHFRNRPRSHQHAILAAVTRMVANGEAEVAEIAAVLDMEPSELVQYIADFEALAREAPSVVDEEITAFYSSIPATVLSESEVDELCGGTPLGYVETNEAGVVALTGKETGMEPVTHEGDDLSDDGSESTIRARRLSWVSSDDDDDGAEVYYDAQEYPDESPSPSRVPPPLYTVLWSSDHDHADRTVHSHYLTPGRQVLELQHRRLPIPDTTTTTTTTAIVLSVVLPVPDPAAPRTAPPPPPQKSLLQRIISKVPNIVWMGLAVLVGRFLGVALSEATSPHRGYGYMHSYY</sequence>
<name>A0A178CUP6_9EURO</name>
<dbReference type="AlphaFoldDB" id="A0A178CUP6"/>
<feature type="compositionally biased region" description="Low complexity" evidence="1">
    <location>
        <begin position="119"/>
        <end position="129"/>
    </location>
</feature>
<evidence type="ECO:0000256" key="1">
    <source>
        <dbReference type="SAM" id="MobiDB-lite"/>
    </source>
</evidence>
<feature type="compositionally biased region" description="Polar residues" evidence="1">
    <location>
        <begin position="13"/>
        <end position="28"/>
    </location>
</feature>
<feature type="compositionally biased region" description="Basic and acidic residues" evidence="1">
    <location>
        <begin position="105"/>
        <end position="116"/>
    </location>
</feature>
<feature type="region of interest" description="Disordered" evidence="1">
    <location>
        <begin position="239"/>
        <end position="259"/>
    </location>
</feature>
<dbReference type="GeneID" id="34590915"/>